<reference evidence="2 3" key="1">
    <citation type="submission" date="2020-08" db="EMBL/GenBank/DDBJ databases">
        <title>Genomic Encyclopedia of Type Strains, Phase IV (KMG-IV): sequencing the most valuable type-strain genomes for metagenomic binning, comparative biology and taxonomic classification.</title>
        <authorList>
            <person name="Goeker M."/>
        </authorList>
    </citation>
    <scope>NUCLEOTIDE SEQUENCE [LARGE SCALE GENOMIC DNA]</scope>
    <source>
        <strain evidence="2 3">DSM 103737</strain>
    </source>
</reference>
<dbReference type="InterPro" id="IPR000905">
    <property type="entry name" value="Gcp-like_dom"/>
</dbReference>
<feature type="domain" description="Gcp-like" evidence="1">
    <location>
        <begin position="31"/>
        <end position="151"/>
    </location>
</feature>
<gene>
    <name evidence="2" type="ORF">GGR16_001904</name>
</gene>
<dbReference type="PANTHER" id="PTHR11735:SF11">
    <property type="entry name" value="TRNA THREONYLCARBAMOYLADENOSINE BIOSYNTHESIS PROTEIN TSAB"/>
    <property type="match status" value="1"/>
</dbReference>
<dbReference type="SUPFAM" id="SSF53067">
    <property type="entry name" value="Actin-like ATPase domain"/>
    <property type="match status" value="1"/>
</dbReference>
<dbReference type="PANTHER" id="PTHR11735">
    <property type="entry name" value="TRNA N6-ADENOSINE THREONYLCARBAMOYLTRANSFERASE"/>
    <property type="match status" value="1"/>
</dbReference>
<name>A0A840BU07_9HYPH</name>
<comment type="caution">
    <text evidence="2">The sequence shown here is derived from an EMBL/GenBank/DDBJ whole genome shotgun (WGS) entry which is preliminary data.</text>
</comment>
<dbReference type="Proteomes" id="UP000577362">
    <property type="component" value="Unassembled WGS sequence"/>
</dbReference>
<dbReference type="InterPro" id="IPR043129">
    <property type="entry name" value="ATPase_NBD"/>
</dbReference>
<dbReference type="AlphaFoldDB" id="A0A840BU07"/>
<dbReference type="GO" id="GO:0002949">
    <property type="term" value="P:tRNA threonylcarbamoyladenosine modification"/>
    <property type="evidence" value="ECO:0007669"/>
    <property type="project" value="InterPro"/>
</dbReference>
<dbReference type="GO" id="GO:0005829">
    <property type="term" value="C:cytosol"/>
    <property type="evidence" value="ECO:0007669"/>
    <property type="project" value="TreeGrafter"/>
</dbReference>
<dbReference type="Gene3D" id="3.30.420.40">
    <property type="match status" value="2"/>
</dbReference>
<proteinExistence type="predicted"/>
<dbReference type="RefSeq" id="WP_019403607.1">
    <property type="nucleotide sequence ID" value="NZ_JACIEN010000002.1"/>
</dbReference>
<dbReference type="Pfam" id="PF00814">
    <property type="entry name" value="TsaD"/>
    <property type="match status" value="1"/>
</dbReference>
<accession>A0A840BU07</accession>
<keyword evidence="3" id="KW-1185">Reference proteome</keyword>
<dbReference type="NCBIfam" id="TIGR03725">
    <property type="entry name" value="T6A_YeaZ"/>
    <property type="match status" value="1"/>
</dbReference>
<dbReference type="InterPro" id="IPR022496">
    <property type="entry name" value="T6A_TsaB"/>
</dbReference>
<sequence length="225" mass="22931">MRVLGIDTALGACSACVLDGSTVLAEETMVLARGHAEALLPLVERVMAAVPGGFETLDRVAVTVGPGSFTGLRVGISAARAIGLAAGVPVVGVTTLSAFLAPLVAAGGNRLNAAAIDARHGHLYFQCIAAGGRTIVPARHVSVRDAARVIGSGPMTIAGSGAAILGHELRNLGVDAKIADAEIAPHIAWVARLGMAADPATALPKPVYLRAPDAKPQEHMRIPRR</sequence>
<dbReference type="EMBL" id="JACIEN010000002">
    <property type="protein sequence ID" value="MBB4016875.1"/>
    <property type="molecule type" value="Genomic_DNA"/>
</dbReference>
<evidence type="ECO:0000313" key="2">
    <source>
        <dbReference type="EMBL" id="MBB4016875.1"/>
    </source>
</evidence>
<evidence type="ECO:0000313" key="3">
    <source>
        <dbReference type="Proteomes" id="UP000577362"/>
    </source>
</evidence>
<organism evidence="2 3">
    <name type="scientific">Chelatococcus caeni</name>
    <dbReference type="NCBI Taxonomy" id="1348468"/>
    <lineage>
        <taxon>Bacteria</taxon>
        <taxon>Pseudomonadati</taxon>
        <taxon>Pseudomonadota</taxon>
        <taxon>Alphaproteobacteria</taxon>
        <taxon>Hyphomicrobiales</taxon>
        <taxon>Chelatococcaceae</taxon>
        <taxon>Chelatococcus</taxon>
    </lineage>
</organism>
<protein>
    <submittedName>
        <fullName evidence="2">tRNA threonylcarbamoyl adenosine modification protein YeaZ</fullName>
    </submittedName>
</protein>
<evidence type="ECO:0000259" key="1">
    <source>
        <dbReference type="Pfam" id="PF00814"/>
    </source>
</evidence>